<dbReference type="InterPro" id="IPR025355">
    <property type="entry name" value="DUF4259"/>
</dbReference>
<keyword evidence="2" id="KW-1185">Reference proteome</keyword>
<evidence type="ECO:0000313" key="1">
    <source>
        <dbReference type="EMBL" id="QNH63974.1"/>
    </source>
</evidence>
<evidence type="ECO:0000313" key="2">
    <source>
        <dbReference type="Proteomes" id="UP000515489"/>
    </source>
</evidence>
<gene>
    <name evidence="1" type="ORF">H4317_09345</name>
</gene>
<name>A0A7G7WC81_9BACT</name>
<dbReference type="AlphaFoldDB" id="A0A7G7WC81"/>
<dbReference type="KEGG" id="hsk:H4317_09345"/>
<sequence length="135" mass="14608">MGTWDYYNFDNDSAADFAEEFLENPNEAVLYEALATAAEEEGHLEAGAASEALAAAEIVAAILGRPASDIPPGLLPAVAHLDAGDSEDLRELAEAAVMVVLEKSELQEEWAGRSDYANWQSLQQNLLARLKEDDE</sequence>
<dbReference type="RefSeq" id="WP_185889848.1">
    <property type="nucleotide sequence ID" value="NZ_CP060202.1"/>
</dbReference>
<reference evidence="1 2" key="1">
    <citation type="submission" date="2020-08" db="EMBL/GenBank/DDBJ databases">
        <title>Hymenobacter sp. S2-20-2 genome sequencing.</title>
        <authorList>
            <person name="Jin L."/>
        </authorList>
    </citation>
    <scope>NUCLEOTIDE SEQUENCE [LARGE SCALE GENOMIC DNA]</scope>
    <source>
        <strain evidence="1 2">S2-20-2</strain>
    </source>
</reference>
<dbReference type="Pfam" id="PF14078">
    <property type="entry name" value="DUF4259"/>
    <property type="match status" value="1"/>
</dbReference>
<organism evidence="1 2">
    <name type="scientific">Hymenobacter sediminicola</name>
    <dbReference type="NCBI Taxonomy" id="2761579"/>
    <lineage>
        <taxon>Bacteria</taxon>
        <taxon>Pseudomonadati</taxon>
        <taxon>Bacteroidota</taxon>
        <taxon>Cytophagia</taxon>
        <taxon>Cytophagales</taxon>
        <taxon>Hymenobacteraceae</taxon>
        <taxon>Hymenobacter</taxon>
    </lineage>
</organism>
<accession>A0A7G7WC81</accession>
<protein>
    <submittedName>
        <fullName evidence="1">DUF4259 domain-containing protein</fullName>
    </submittedName>
</protein>
<dbReference type="EMBL" id="CP060202">
    <property type="protein sequence ID" value="QNH63974.1"/>
    <property type="molecule type" value="Genomic_DNA"/>
</dbReference>
<proteinExistence type="predicted"/>
<dbReference type="Proteomes" id="UP000515489">
    <property type="component" value="Chromosome"/>
</dbReference>